<keyword evidence="4" id="KW-1185">Reference proteome</keyword>
<dbReference type="OrthoDB" id="5577209at2759"/>
<gene>
    <name evidence="3" type="ORF">AMS68_006255</name>
</gene>
<dbReference type="CDD" id="cd14364">
    <property type="entry name" value="CUE_ASCC2"/>
    <property type="match status" value="1"/>
</dbReference>
<name>A0A6H0Y1K8_9PEZI</name>
<dbReference type="GO" id="GO:0043130">
    <property type="term" value="F:ubiquitin binding"/>
    <property type="evidence" value="ECO:0007669"/>
    <property type="project" value="InterPro"/>
</dbReference>
<feature type="compositionally biased region" description="Low complexity" evidence="1">
    <location>
        <begin position="602"/>
        <end position="613"/>
    </location>
</feature>
<sequence>MALPVFAPYPPLEIRSTFPAEEWKQCLDAWTILAKAYLHAEDKAFRTAIDSNSFSIFLQSYYEQWSKADEKPATGSSPAADALKRNCFLLVQKCYATNPQHELLSNLRFLSHFSRAHLKSTELAKLLTSVWESSQLQKVCQQWKVSTVQDLEGGTQGHTHPSLGTITSLLYSCQELATLILTGSDFLESATIAYVKDERLAIRKTLVIVVYLGLLSLVRSKHANFAALSDHLYSLKAQADSNESDPSLLADLVTNTPLLKIVQHQAPASDSSRISKLVEALRTYKKPSIARKRSRARQSTGKARMPAHHNDLHIHRMSLVSQVQDIFPDLGSGFVLRLLDEYNDDVEQVTAHLLEGSLPDHLARLNRHEKAAIYDSDRGHAVEHLAPRSTPPIPETFIPHRANVFDDDDFDRLEVDTSKIHIGKKVDDVDEHGPANKAAILAALAAFDSDDDERDDTYDIEDVGGTVDAAHHDGDDTAIAMPIDENDMILYHLHQTDPETFSRAAETRRSKERAALKTQTGMTDEAIEGWAIMLQRDPKRARRLGLEATRFDGKQNDLVRTAYRGGTDTEDSDTGGRGTSYGQSRGRGGARGRGRGRGGNVAGPANDAATAAAQRRKEANKGSRANHNRRDQRARKMARGGFPGA</sequence>
<evidence type="ECO:0000256" key="1">
    <source>
        <dbReference type="SAM" id="MobiDB-lite"/>
    </source>
</evidence>
<feature type="compositionally biased region" description="Basic residues" evidence="1">
    <location>
        <begin position="624"/>
        <end position="638"/>
    </location>
</feature>
<dbReference type="PANTHER" id="PTHR21494">
    <property type="entry name" value="ACTIVATING SIGNAL COINTEGRATOR 1 COMPLEX SUBUNIT 2 ASC-1 COMPLEX SUBUNIT P100"/>
    <property type="match status" value="1"/>
</dbReference>
<evidence type="ECO:0000259" key="2">
    <source>
        <dbReference type="PROSITE" id="PS51140"/>
    </source>
</evidence>
<dbReference type="PANTHER" id="PTHR21494:SF0">
    <property type="entry name" value="ACTIVATING SIGNAL COINTEGRATOR 1 COMPLEX SUBUNIT 2"/>
    <property type="match status" value="1"/>
</dbReference>
<dbReference type="SUPFAM" id="SSF46934">
    <property type="entry name" value="UBA-like"/>
    <property type="match status" value="1"/>
</dbReference>
<dbReference type="InterPro" id="IPR003892">
    <property type="entry name" value="CUE"/>
</dbReference>
<dbReference type="Gene3D" id="1.10.8.10">
    <property type="entry name" value="DNA helicase RuvA subunit, C-terminal domain"/>
    <property type="match status" value="1"/>
</dbReference>
<dbReference type="SMART" id="SM00546">
    <property type="entry name" value="CUE"/>
    <property type="match status" value="1"/>
</dbReference>
<dbReference type="InterPro" id="IPR009060">
    <property type="entry name" value="UBA-like_sf"/>
</dbReference>
<dbReference type="PROSITE" id="PS51140">
    <property type="entry name" value="CUE"/>
    <property type="match status" value="1"/>
</dbReference>
<organism evidence="3 4">
    <name type="scientific">Peltaster fructicola</name>
    <dbReference type="NCBI Taxonomy" id="286661"/>
    <lineage>
        <taxon>Eukaryota</taxon>
        <taxon>Fungi</taxon>
        <taxon>Dikarya</taxon>
        <taxon>Ascomycota</taxon>
        <taxon>Pezizomycotina</taxon>
        <taxon>Dothideomycetes</taxon>
        <taxon>Dothideomycetes incertae sedis</taxon>
        <taxon>Peltaster</taxon>
    </lineage>
</organism>
<dbReference type="EMBL" id="CP051142">
    <property type="protein sequence ID" value="QIX00738.1"/>
    <property type="molecule type" value="Genomic_DNA"/>
</dbReference>
<dbReference type="InterPro" id="IPR052586">
    <property type="entry name" value="ASCC2"/>
</dbReference>
<dbReference type="Pfam" id="PF02845">
    <property type="entry name" value="CUE"/>
    <property type="match status" value="1"/>
</dbReference>
<feature type="region of interest" description="Disordered" evidence="1">
    <location>
        <begin position="557"/>
        <end position="645"/>
    </location>
</feature>
<feature type="compositionally biased region" description="Gly residues" evidence="1">
    <location>
        <begin position="575"/>
        <end position="587"/>
    </location>
</feature>
<dbReference type="AlphaFoldDB" id="A0A6H0Y1K8"/>
<dbReference type="Proteomes" id="UP000503462">
    <property type="component" value="Chromosome 4"/>
</dbReference>
<reference evidence="3 4" key="1">
    <citation type="journal article" date="2016" name="Sci. Rep.">
        <title>Peltaster fructicola genome reveals evolution from an invasive phytopathogen to an ectophytic parasite.</title>
        <authorList>
            <person name="Xu C."/>
            <person name="Chen H."/>
            <person name="Gleason M.L."/>
            <person name="Xu J.R."/>
            <person name="Liu H."/>
            <person name="Zhang R."/>
            <person name="Sun G."/>
        </authorList>
    </citation>
    <scope>NUCLEOTIDE SEQUENCE [LARGE SCALE GENOMIC DNA]</scope>
    <source>
        <strain evidence="3 4">LNHT1506</strain>
    </source>
</reference>
<dbReference type="InterPro" id="IPR041800">
    <property type="entry name" value="ASCC2_CUE"/>
</dbReference>
<feature type="domain" description="CUE" evidence="2">
    <location>
        <begin position="315"/>
        <end position="358"/>
    </location>
</feature>
<accession>A0A6H0Y1K8</accession>
<protein>
    <recommendedName>
        <fullName evidence="2">CUE domain-containing protein</fullName>
    </recommendedName>
</protein>
<evidence type="ECO:0000313" key="4">
    <source>
        <dbReference type="Proteomes" id="UP000503462"/>
    </source>
</evidence>
<evidence type="ECO:0000313" key="3">
    <source>
        <dbReference type="EMBL" id="QIX00738.1"/>
    </source>
</evidence>
<proteinExistence type="predicted"/>